<evidence type="ECO:0000259" key="2">
    <source>
        <dbReference type="SMART" id="SM00563"/>
    </source>
</evidence>
<evidence type="ECO:0000313" key="4">
    <source>
        <dbReference type="Proteomes" id="UP001500326"/>
    </source>
</evidence>
<feature type="transmembrane region" description="Helical" evidence="1">
    <location>
        <begin position="12"/>
        <end position="39"/>
    </location>
</feature>
<feature type="transmembrane region" description="Helical" evidence="1">
    <location>
        <begin position="94"/>
        <end position="112"/>
    </location>
</feature>
<dbReference type="SMART" id="SM00563">
    <property type="entry name" value="PlsC"/>
    <property type="match status" value="1"/>
</dbReference>
<dbReference type="Pfam" id="PF01553">
    <property type="entry name" value="Acyltransferase"/>
    <property type="match status" value="1"/>
</dbReference>
<evidence type="ECO:0000313" key="3">
    <source>
        <dbReference type="EMBL" id="GAA1977619.1"/>
    </source>
</evidence>
<accession>A0ABN2RZG8</accession>
<dbReference type="InterPro" id="IPR002123">
    <property type="entry name" value="Plipid/glycerol_acylTrfase"/>
</dbReference>
<dbReference type="Proteomes" id="UP001500326">
    <property type="component" value="Unassembled WGS sequence"/>
</dbReference>
<keyword evidence="4" id="KW-1185">Reference proteome</keyword>
<gene>
    <name evidence="3" type="ORF">GCM10009777_08410</name>
</gene>
<organism evidence="3 4">
    <name type="scientific">Microbacterium pumilum</name>
    <dbReference type="NCBI Taxonomy" id="344165"/>
    <lineage>
        <taxon>Bacteria</taxon>
        <taxon>Bacillati</taxon>
        <taxon>Actinomycetota</taxon>
        <taxon>Actinomycetes</taxon>
        <taxon>Micrococcales</taxon>
        <taxon>Microbacteriaceae</taxon>
        <taxon>Microbacterium</taxon>
    </lineage>
</organism>
<dbReference type="EMBL" id="BAAAOH010000001">
    <property type="protein sequence ID" value="GAA1977619.1"/>
    <property type="molecule type" value="Genomic_DNA"/>
</dbReference>
<proteinExistence type="predicted"/>
<protein>
    <recommendedName>
        <fullName evidence="2">Phospholipid/glycerol acyltransferase domain-containing protein</fullName>
    </recommendedName>
</protein>
<feature type="domain" description="Phospholipid/glycerol acyltransferase" evidence="2">
    <location>
        <begin position="139"/>
        <end position="291"/>
    </location>
</feature>
<keyword evidence="1" id="KW-0472">Membrane</keyword>
<comment type="caution">
    <text evidence="3">The sequence shown here is derived from an EMBL/GenBank/DDBJ whole genome shotgun (WGS) entry which is preliminary data.</text>
</comment>
<evidence type="ECO:0000256" key="1">
    <source>
        <dbReference type="SAM" id="Phobius"/>
    </source>
</evidence>
<keyword evidence="1" id="KW-1133">Transmembrane helix</keyword>
<feature type="transmembrane region" description="Helical" evidence="1">
    <location>
        <begin position="51"/>
        <end position="74"/>
    </location>
</feature>
<name>A0ABN2RZG8_9MICO</name>
<keyword evidence="1" id="KW-0812">Transmembrane</keyword>
<sequence length="359" mass="39325">MRPPPRWVRRLVIAPIVVVLGIVALVATPLAFLIFLALIALVPRHIRALRVVWLAFVYLVWDAAVLVALFLLWIASGFGWKLRAPAFRRAHYGLAGLALRVLFWVFGSSLRLKIETAQADAREEAYASVASVFSTGIPLIVASRHAGPGDSFILIHVLLNAAHRMPRIVLAQKLQWDAAIDAMLSRIPSRFIAPAGFGPGKTGGGSAVEAEIGDLARGMAADDALVIFPEGGNFTTRRRRSRIDRLRGAGREEMAERAEALTHVMAPHPGGVHAALCASDSDVVFVAHTGLERLVTLGDIWQALPMDKRITMRAWRVPRAEVPEGLDAQAAWLFDWFARIDRWIEAHSDPEPGNPHTTG</sequence>
<reference evidence="3 4" key="1">
    <citation type="journal article" date="2019" name="Int. J. Syst. Evol. Microbiol.">
        <title>The Global Catalogue of Microorganisms (GCM) 10K type strain sequencing project: providing services to taxonomists for standard genome sequencing and annotation.</title>
        <authorList>
            <consortium name="The Broad Institute Genomics Platform"/>
            <consortium name="The Broad Institute Genome Sequencing Center for Infectious Disease"/>
            <person name="Wu L."/>
            <person name="Ma J."/>
        </authorList>
    </citation>
    <scope>NUCLEOTIDE SEQUENCE [LARGE SCALE GENOMIC DNA]</scope>
    <source>
        <strain evidence="3 4">JCM 14902</strain>
    </source>
</reference>